<dbReference type="EMBL" id="JAHWXP010000002">
    <property type="protein sequence ID" value="MBY8337336.1"/>
    <property type="molecule type" value="Genomic_DNA"/>
</dbReference>
<sequence length="222" mass="25166">MDANTITDQRVEQFADVIKGPDFPCVGAKSALATGNMEFVLARDLTSAWNDLKIHEALMAWAKRDLPADQLRSLVVIFDGPLDLDEVQFEQAMWERIQSLSDKDQWLSQKPDPTVSSNPAEPDFSLSFGGRAFFVVGLHPNASRPARRFPKPSLVFNLHKQFEWLRDSGVYEKMRQRILDRDKSLAGDINPMLARHGESSEARQYSGRAVEEDWACPFRGRT</sequence>
<evidence type="ECO:0000313" key="2">
    <source>
        <dbReference type="Proteomes" id="UP000759298"/>
    </source>
</evidence>
<reference evidence="1 2" key="1">
    <citation type="submission" date="2021-07" db="EMBL/GenBank/DDBJ databases">
        <title>Alteriqipengyuania abyssalis NZ-12B nov, sp.nov isolated from deep sea sponge in pacific ocean.</title>
        <authorList>
            <person name="Tareen S."/>
            <person name="Wink J."/>
        </authorList>
    </citation>
    <scope>NUCLEOTIDE SEQUENCE [LARGE SCALE GENOMIC DNA]</scope>
    <source>
        <strain evidence="1 2">NZ-12B</strain>
    </source>
</reference>
<organism evidence="1 2">
    <name type="scientific">Alteriqipengyuania abyssalis</name>
    <dbReference type="NCBI Taxonomy" id="2860200"/>
    <lineage>
        <taxon>Bacteria</taxon>
        <taxon>Pseudomonadati</taxon>
        <taxon>Pseudomonadota</taxon>
        <taxon>Alphaproteobacteria</taxon>
        <taxon>Sphingomonadales</taxon>
        <taxon>Erythrobacteraceae</taxon>
        <taxon>Alteriqipengyuania</taxon>
    </lineage>
</organism>
<dbReference type="InterPro" id="IPR014988">
    <property type="entry name" value="Uncharacterised_YqcI/YcgG"/>
</dbReference>
<dbReference type="Proteomes" id="UP000759298">
    <property type="component" value="Unassembled WGS sequence"/>
</dbReference>
<evidence type="ECO:0000313" key="1">
    <source>
        <dbReference type="EMBL" id="MBY8337336.1"/>
    </source>
</evidence>
<dbReference type="PANTHER" id="PTHR40045">
    <property type="entry name" value="YCGG FAMILY PROTEIN"/>
    <property type="match status" value="1"/>
</dbReference>
<proteinExistence type="predicted"/>
<accession>A0ABS7PE32</accession>
<keyword evidence="2" id="KW-1185">Reference proteome</keyword>
<dbReference type="PANTHER" id="PTHR40045:SF1">
    <property type="entry name" value="YQCI_YCGG FAMILY PROTEIN"/>
    <property type="match status" value="1"/>
</dbReference>
<dbReference type="Pfam" id="PF08892">
    <property type="entry name" value="YqcI_YcgG"/>
    <property type="match status" value="1"/>
</dbReference>
<name>A0ABS7PE32_9SPHN</name>
<gene>
    <name evidence="1" type="ORF">KYN89_09755</name>
</gene>
<dbReference type="NCBIfam" id="NF041366">
    <property type="entry name" value="GntA_guanitoxin"/>
    <property type="match status" value="1"/>
</dbReference>
<protein>
    <submittedName>
        <fullName evidence="1">YqcI/YcgG family protein</fullName>
    </submittedName>
</protein>
<comment type="caution">
    <text evidence="1">The sequence shown here is derived from an EMBL/GenBank/DDBJ whole genome shotgun (WGS) entry which is preliminary data.</text>
</comment>